<dbReference type="RefSeq" id="YP_010059154.1">
    <property type="nucleotide sequence ID" value="NC_054724.1"/>
</dbReference>
<accession>A0A2P1JXL7</accession>
<sequence length="98" mass="10970">MRQLEFTIHSPIHGDVFVVDIPEAAGYPMYVDSAWMDGLAVDFHFTGAPGDGRLYLCCGSRDQRQEASESFRESFGVDGCVVFGYEHVGKTVHVRVIW</sequence>
<name>A0A2P1JXL7_9CAUD</name>
<evidence type="ECO:0000313" key="1">
    <source>
        <dbReference type="EMBL" id="AVO25062.1"/>
    </source>
</evidence>
<keyword evidence="2" id="KW-1185">Reference proteome</keyword>
<proteinExistence type="predicted"/>
<dbReference type="KEGG" id="vg:64766385"/>
<organism evidence="1 2">
    <name type="scientific">Rhodococcus phage Finch</name>
    <dbReference type="NCBI Taxonomy" id="2094144"/>
    <lineage>
        <taxon>Viruses</taxon>
        <taxon>Duplodnaviria</taxon>
        <taxon>Heunggongvirae</taxon>
        <taxon>Uroviricota</taxon>
        <taxon>Caudoviricetes</taxon>
        <taxon>Finchvirus</taxon>
        <taxon>Finchvirus finch</taxon>
    </lineage>
</organism>
<dbReference type="EMBL" id="MG962366">
    <property type="protein sequence ID" value="AVO25062.1"/>
    <property type="molecule type" value="Genomic_DNA"/>
</dbReference>
<dbReference type="Proteomes" id="UP000241290">
    <property type="component" value="Genome"/>
</dbReference>
<protein>
    <submittedName>
        <fullName evidence="1">Uncharacterized protein</fullName>
    </submittedName>
</protein>
<dbReference type="GeneID" id="64766385"/>
<gene>
    <name evidence="1" type="primary">132</name>
    <name evidence="1" type="ORF">SEA_FINCH_132</name>
</gene>
<reference evidence="2" key="1">
    <citation type="submission" date="2018-02" db="EMBL/GenBank/DDBJ databases">
        <authorList>
            <person name="Cohen D.B."/>
            <person name="Kent A.D."/>
        </authorList>
    </citation>
    <scope>NUCLEOTIDE SEQUENCE [LARGE SCALE GENOMIC DNA]</scope>
</reference>
<evidence type="ECO:0000313" key="2">
    <source>
        <dbReference type="Proteomes" id="UP000241290"/>
    </source>
</evidence>